<dbReference type="Pfam" id="PF02518">
    <property type="entry name" value="HATPase_c"/>
    <property type="match status" value="1"/>
</dbReference>
<protein>
    <submittedName>
        <fullName evidence="5">Histidine kinase</fullName>
    </submittedName>
</protein>
<name>A0ABV7F2S9_9BURK</name>
<dbReference type="Gene3D" id="3.30.450.20">
    <property type="entry name" value="PAS domain"/>
    <property type="match status" value="2"/>
</dbReference>
<dbReference type="InterPro" id="IPR000014">
    <property type="entry name" value="PAS"/>
</dbReference>
<keyword evidence="3" id="KW-0902">Two-component regulatory system</keyword>
<dbReference type="EMBL" id="JBHRTP010000023">
    <property type="protein sequence ID" value="MFC3108016.1"/>
    <property type="molecule type" value="Genomic_DNA"/>
</dbReference>
<dbReference type="Proteomes" id="UP001595530">
    <property type="component" value="Unassembled WGS sequence"/>
</dbReference>
<dbReference type="PANTHER" id="PTHR24421">
    <property type="entry name" value="NITRATE/NITRITE SENSOR PROTEIN NARX-RELATED"/>
    <property type="match status" value="1"/>
</dbReference>
<dbReference type="Pfam" id="PF13426">
    <property type="entry name" value="PAS_9"/>
    <property type="match status" value="1"/>
</dbReference>
<evidence type="ECO:0000259" key="4">
    <source>
        <dbReference type="PROSITE" id="PS50109"/>
    </source>
</evidence>
<dbReference type="GO" id="GO:0016301">
    <property type="term" value="F:kinase activity"/>
    <property type="evidence" value="ECO:0007669"/>
    <property type="project" value="UniProtKB-KW"/>
</dbReference>
<dbReference type="InterPro" id="IPR011712">
    <property type="entry name" value="Sig_transdc_His_kin_sub3_dim/P"/>
</dbReference>
<evidence type="ECO:0000256" key="2">
    <source>
        <dbReference type="ARBA" id="ARBA00022777"/>
    </source>
</evidence>
<evidence type="ECO:0000313" key="5">
    <source>
        <dbReference type="EMBL" id="MFC3108016.1"/>
    </source>
</evidence>
<dbReference type="SMART" id="SM00387">
    <property type="entry name" value="HATPase_c"/>
    <property type="match status" value="1"/>
</dbReference>
<reference evidence="6" key="1">
    <citation type="journal article" date="2019" name="Int. J. Syst. Evol. Microbiol.">
        <title>The Global Catalogue of Microorganisms (GCM) 10K type strain sequencing project: providing services to taxonomists for standard genome sequencing and annotation.</title>
        <authorList>
            <consortium name="The Broad Institute Genomics Platform"/>
            <consortium name="The Broad Institute Genome Sequencing Center for Infectious Disease"/>
            <person name="Wu L."/>
            <person name="Ma J."/>
        </authorList>
    </citation>
    <scope>NUCLEOTIDE SEQUENCE [LARGE SCALE GENOMIC DNA]</scope>
    <source>
        <strain evidence="6">KCTC 42986</strain>
    </source>
</reference>
<proteinExistence type="predicted"/>
<dbReference type="Pfam" id="PF07730">
    <property type="entry name" value="HisKA_3"/>
    <property type="match status" value="1"/>
</dbReference>
<comment type="caution">
    <text evidence="5">The sequence shown here is derived from an EMBL/GenBank/DDBJ whole genome shotgun (WGS) entry which is preliminary data.</text>
</comment>
<dbReference type="SUPFAM" id="SSF55874">
    <property type="entry name" value="ATPase domain of HSP90 chaperone/DNA topoisomerase II/histidine kinase"/>
    <property type="match status" value="1"/>
</dbReference>
<gene>
    <name evidence="5" type="ORF">ACFOFO_08595</name>
</gene>
<keyword evidence="1" id="KW-0808">Transferase</keyword>
<accession>A0ABV7F2S9</accession>
<dbReference type="Gene3D" id="1.20.5.1930">
    <property type="match status" value="1"/>
</dbReference>
<dbReference type="InterPro" id="IPR003594">
    <property type="entry name" value="HATPase_dom"/>
</dbReference>
<feature type="domain" description="Histidine kinase" evidence="4">
    <location>
        <begin position="391"/>
        <end position="480"/>
    </location>
</feature>
<evidence type="ECO:0000313" key="6">
    <source>
        <dbReference type="Proteomes" id="UP001595530"/>
    </source>
</evidence>
<keyword evidence="6" id="KW-1185">Reference proteome</keyword>
<organism evidence="5 6">
    <name type="scientific">Undibacterium arcticum</name>
    <dbReference type="NCBI Taxonomy" id="1762892"/>
    <lineage>
        <taxon>Bacteria</taxon>
        <taxon>Pseudomonadati</taxon>
        <taxon>Pseudomonadota</taxon>
        <taxon>Betaproteobacteria</taxon>
        <taxon>Burkholderiales</taxon>
        <taxon>Oxalobacteraceae</taxon>
        <taxon>Undibacterium</taxon>
    </lineage>
</organism>
<dbReference type="InterPro" id="IPR005467">
    <property type="entry name" value="His_kinase_dom"/>
</dbReference>
<dbReference type="RefSeq" id="WP_390331358.1">
    <property type="nucleotide sequence ID" value="NZ_JBHRTP010000023.1"/>
</dbReference>
<dbReference type="InterPro" id="IPR035965">
    <property type="entry name" value="PAS-like_dom_sf"/>
</dbReference>
<evidence type="ECO:0000256" key="3">
    <source>
        <dbReference type="ARBA" id="ARBA00023012"/>
    </source>
</evidence>
<dbReference type="CDD" id="cd16917">
    <property type="entry name" value="HATPase_UhpB-NarQ-NarX-like"/>
    <property type="match status" value="1"/>
</dbReference>
<dbReference type="Gene3D" id="3.30.565.10">
    <property type="entry name" value="Histidine kinase-like ATPase, C-terminal domain"/>
    <property type="match status" value="1"/>
</dbReference>
<sequence length="481" mass="52472">MMQLQCLAAIMRGAFNEIYIFDADTLGFIETNQAARDNLQYSEAELAAMTPVQIASGLDLDALAALLQPLRTGDTAQATLDTIHVRKDGSSYPLQCRLFHCAAPETGGAATFVLIGNDVSTQHASAEALGISESRFHAIVSNTPGLVYQFVWRPDGQTSFPYLGDGCRALLGITSEHLRSVPSQFVELILPIDRPSYLESMAASAAELKSWNWEGRIWIDAWRDVKWINLRSTPRIAKNGGVQWEGIMSNITQSKLEESEIKQSRARLAELSAHVDRVKEQERTRIAREIHDDIGGNLTAIKMALSLLTNRLPANNPVLRDKTAYVELLVDRTIDSAHMIARDLRPSILDFGVVAALDWQTRESEKQLGFPCQFSANVSEIELHPDQATAIFRIFQEAMTNIAKHAQASRVGVNLIRHDAGVTLKIADNGVGIAAADCLKSQSFGIRGMVERAQAMGGELTVGPVAGGGSVVTVELPLSAD</sequence>
<evidence type="ECO:0000256" key="1">
    <source>
        <dbReference type="ARBA" id="ARBA00022679"/>
    </source>
</evidence>
<dbReference type="PANTHER" id="PTHR24421:SF59">
    <property type="entry name" value="OXYGEN SENSOR HISTIDINE KINASE NREB"/>
    <property type="match status" value="1"/>
</dbReference>
<dbReference type="InterPro" id="IPR036890">
    <property type="entry name" value="HATPase_C_sf"/>
</dbReference>
<dbReference type="PROSITE" id="PS50109">
    <property type="entry name" value="HIS_KIN"/>
    <property type="match status" value="1"/>
</dbReference>
<keyword evidence="2 5" id="KW-0418">Kinase</keyword>
<dbReference type="InterPro" id="IPR050482">
    <property type="entry name" value="Sensor_HK_TwoCompSys"/>
</dbReference>
<dbReference type="SUPFAM" id="SSF55785">
    <property type="entry name" value="PYP-like sensor domain (PAS domain)"/>
    <property type="match status" value="2"/>
</dbReference>